<dbReference type="Gene3D" id="1.20.1420.30">
    <property type="entry name" value="NCX, central ion-binding region"/>
    <property type="match status" value="1"/>
</dbReference>
<keyword evidence="4 5" id="KW-0472">Membrane</keyword>
<gene>
    <name evidence="7" type="ORF">SAMN04487945_1986</name>
</gene>
<feature type="transmembrane region" description="Helical" evidence="5">
    <location>
        <begin position="216"/>
        <end position="237"/>
    </location>
</feature>
<dbReference type="STRING" id="355548.SAMN04487945_1986"/>
<dbReference type="Pfam" id="PF01699">
    <property type="entry name" value="Na_Ca_ex"/>
    <property type="match status" value="2"/>
</dbReference>
<evidence type="ECO:0000256" key="4">
    <source>
        <dbReference type="ARBA" id="ARBA00023136"/>
    </source>
</evidence>
<dbReference type="RefSeq" id="WP_089669237.1">
    <property type="nucleotide sequence ID" value="NZ_FOJA01000001.1"/>
</dbReference>
<organism evidence="7 8">
    <name type="scientific">Halobacterium jilantaiense</name>
    <dbReference type="NCBI Taxonomy" id="355548"/>
    <lineage>
        <taxon>Archaea</taxon>
        <taxon>Methanobacteriati</taxon>
        <taxon>Methanobacteriota</taxon>
        <taxon>Stenosarchaea group</taxon>
        <taxon>Halobacteria</taxon>
        <taxon>Halobacteriales</taxon>
        <taxon>Halobacteriaceae</taxon>
        <taxon>Halobacterium</taxon>
    </lineage>
</organism>
<evidence type="ECO:0000256" key="2">
    <source>
        <dbReference type="ARBA" id="ARBA00022692"/>
    </source>
</evidence>
<accession>A0A1I0PUW8</accession>
<sequence>MLDVLGALAVAALATGVVWVGGGRLEAAADGLATHYRLPPVVQGAVVAAVGSSFPELSSVVLSTLLHGDFDLGVGAIVGSAIFNILVVPAASTFATSEPLDSNRDLVYKEAQFYMLSVAVLLLTFAFAVIYEPLGGLSGTLTRPLAGIPLALYGLYLFVQHQDTADHRAQAVPATDDLNPTRLWLLLAGSLALILVGVEALVRAALTLGDALGTPAFLWGLTVVAAGTSLPDAVVSVRAARDDNAETSLANVLGSNVFDLLVAVPAGVLLGGATAIDFAFAAPMMGVLVAATIVLFTVIRTGLELTDREALALLALYAAFVAWLALETVGLTDLIPT</sequence>
<dbReference type="InterPro" id="IPR004481">
    <property type="entry name" value="K/Na/Ca-exchanger"/>
</dbReference>
<dbReference type="OrthoDB" id="204563at2157"/>
<feature type="transmembrane region" description="Helical" evidence="5">
    <location>
        <begin position="278"/>
        <end position="299"/>
    </location>
</feature>
<dbReference type="AlphaFoldDB" id="A0A1I0PUW8"/>
<feature type="transmembrane region" description="Helical" evidence="5">
    <location>
        <begin position="183"/>
        <end position="204"/>
    </location>
</feature>
<evidence type="ECO:0000259" key="6">
    <source>
        <dbReference type="Pfam" id="PF01699"/>
    </source>
</evidence>
<proteinExistence type="predicted"/>
<dbReference type="GO" id="GO:0005262">
    <property type="term" value="F:calcium channel activity"/>
    <property type="evidence" value="ECO:0007669"/>
    <property type="project" value="TreeGrafter"/>
</dbReference>
<feature type="transmembrane region" description="Helical" evidence="5">
    <location>
        <begin position="143"/>
        <end position="159"/>
    </location>
</feature>
<dbReference type="PANTHER" id="PTHR10846">
    <property type="entry name" value="SODIUM/POTASSIUM/CALCIUM EXCHANGER"/>
    <property type="match status" value="1"/>
</dbReference>
<dbReference type="GO" id="GO:0008273">
    <property type="term" value="F:calcium, potassium:sodium antiporter activity"/>
    <property type="evidence" value="ECO:0007669"/>
    <property type="project" value="TreeGrafter"/>
</dbReference>
<evidence type="ECO:0000256" key="5">
    <source>
        <dbReference type="SAM" id="Phobius"/>
    </source>
</evidence>
<keyword evidence="8" id="KW-1185">Reference proteome</keyword>
<dbReference type="EMBL" id="FOJA01000001">
    <property type="protein sequence ID" value="SEW18255.1"/>
    <property type="molecule type" value="Genomic_DNA"/>
</dbReference>
<feature type="transmembrane region" description="Helical" evidence="5">
    <location>
        <begin position="311"/>
        <end position="331"/>
    </location>
</feature>
<dbReference type="PANTHER" id="PTHR10846:SF8">
    <property type="entry name" value="INNER MEMBRANE PROTEIN YRBG"/>
    <property type="match status" value="1"/>
</dbReference>
<protein>
    <submittedName>
        <fullName evidence="7">Cation:H+ antiporter</fullName>
    </submittedName>
</protein>
<keyword evidence="3 5" id="KW-1133">Transmembrane helix</keyword>
<name>A0A1I0PUW8_9EURY</name>
<feature type="domain" description="Sodium/calcium exchanger membrane region" evidence="6">
    <location>
        <begin position="8"/>
        <end position="160"/>
    </location>
</feature>
<dbReference type="InterPro" id="IPR004837">
    <property type="entry name" value="NaCa_Exmemb"/>
</dbReference>
<dbReference type="Proteomes" id="UP000198518">
    <property type="component" value="Unassembled WGS sequence"/>
</dbReference>
<evidence type="ECO:0000313" key="7">
    <source>
        <dbReference type="EMBL" id="SEW18255.1"/>
    </source>
</evidence>
<feature type="transmembrane region" description="Helical" evidence="5">
    <location>
        <begin position="113"/>
        <end position="131"/>
    </location>
</feature>
<reference evidence="7 8" key="1">
    <citation type="submission" date="2016-10" db="EMBL/GenBank/DDBJ databases">
        <authorList>
            <person name="de Groot N.N."/>
        </authorList>
    </citation>
    <scope>NUCLEOTIDE SEQUENCE [LARGE SCALE GENOMIC DNA]</scope>
    <source>
        <strain evidence="7 8">CGMCC 1.5337</strain>
    </source>
</reference>
<comment type="subcellular location">
    <subcellularLocation>
        <location evidence="1">Membrane</location>
        <topology evidence="1">Multi-pass membrane protein</topology>
    </subcellularLocation>
</comment>
<dbReference type="GO" id="GO:0006874">
    <property type="term" value="P:intracellular calcium ion homeostasis"/>
    <property type="evidence" value="ECO:0007669"/>
    <property type="project" value="TreeGrafter"/>
</dbReference>
<evidence type="ECO:0000313" key="8">
    <source>
        <dbReference type="Proteomes" id="UP000198518"/>
    </source>
</evidence>
<evidence type="ECO:0000256" key="1">
    <source>
        <dbReference type="ARBA" id="ARBA00004141"/>
    </source>
</evidence>
<feature type="domain" description="Sodium/calcium exchanger membrane region" evidence="6">
    <location>
        <begin position="183"/>
        <end position="324"/>
    </location>
</feature>
<dbReference type="GO" id="GO:0005886">
    <property type="term" value="C:plasma membrane"/>
    <property type="evidence" value="ECO:0007669"/>
    <property type="project" value="TreeGrafter"/>
</dbReference>
<feature type="transmembrane region" description="Helical" evidence="5">
    <location>
        <begin position="72"/>
        <end position="92"/>
    </location>
</feature>
<evidence type="ECO:0000256" key="3">
    <source>
        <dbReference type="ARBA" id="ARBA00022989"/>
    </source>
</evidence>
<keyword evidence="2 5" id="KW-0812">Transmembrane</keyword>
<feature type="transmembrane region" description="Helical" evidence="5">
    <location>
        <begin position="249"/>
        <end position="272"/>
    </location>
</feature>
<dbReference type="InterPro" id="IPR044880">
    <property type="entry name" value="NCX_ion-bd_dom_sf"/>
</dbReference>